<dbReference type="Proteomes" id="UP000504637">
    <property type="component" value="Unplaced"/>
</dbReference>
<name>A0A6J3M577_9PEZI</name>
<dbReference type="GeneID" id="54357577"/>
<gene>
    <name evidence="2" type="ORF">K489DRAFT_227491</name>
</gene>
<dbReference type="RefSeq" id="XP_033460247.1">
    <property type="nucleotide sequence ID" value="XM_033599778.1"/>
</dbReference>
<dbReference type="OrthoDB" id="3944762at2759"/>
<dbReference type="AlphaFoldDB" id="A0A6J3M577"/>
<evidence type="ECO:0000313" key="1">
    <source>
        <dbReference type="Proteomes" id="UP000504637"/>
    </source>
</evidence>
<reference evidence="2" key="3">
    <citation type="submission" date="2025-08" db="UniProtKB">
        <authorList>
            <consortium name="RefSeq"/>
        </authorList>
    </citation>
    <scope>IDENTIFICATION</scope>
    <source>
        <strain evidence="2">CBS 342.82</strain>
    </source>
</reference>
<sequence>MENQLMALTSRDAAANDLSLASEEPIIVRLCSFGSLTLSPTEKRNGKTYHFIVSPDMLILASSFFAKLLQGDMAEALAVRSGDTAPIYIYDDDVDAVEVVLRILHHGAKDLSIAITMEIVAAIAMLSDKWGCLESIRPWVSRWLLSLPHKTSTVDIGQRLVTAYFIRDPADFEVVTKMAIQTLSPDFLGDWVANDLHSLLPASVHVDAKHF</sequence>
<dbReference type="Gene3D" id="3.30.710.10">
    <property type="entry name" value="Potassium Channel Kv1.1, Chain A"/>
    <property type="match status" value="1"/>
</dbReference>
<evidence type="ECO:0008006" key="3">
    <source>
        <dbReference type="Google" id="ProtNLM"/>
    </source>
</evidence>
<organism evidence="2">
    <name type="scientific">Dissoconium aciculare CBS 342.82</name>
    <dbReference type="NCBI Taxonomy" id="1314786"/>
    <lineage>
        <taxon>Eukaryota</taxon>
        <taxon>Fungi</taxon>
        <taxon>Dikarya</taxon>
        <taxon>Ascomycota</taxon>
        <taxon>Pezizomycotina</taxon>
        <taxon>Dothideomycetes</taxon>
        <taxon>Dothideomycetidae</taxon>
        <taxon>Mycosphaerellales</taxon>
        <taxon>Dissoconiaceae</taxon>
        <taxon>Dissoconium</taxon>
    </lineage>
</organism>
<reference evidence="2" key="2">
    <citation type="submission" date="2020-04" db="EMBL/GenBank/DDBJ databases">
        <authorList>
            <consortium name="NCBI Genome Project"/>
        </authorList>
    </citation>
    <scope>NUCLEOTIDE SEQUENCE</scope>
    <source>
        <strain evidence="2">CBS 342.82</strain>
    </source>
</reference>
<dbReference type="InterPro" id="IPR011333">
    <property type="entry name" value="SKP1/BTB/POZ_sf"/>
</dbReference>
<reference evidence="2" key="1">
    <citation type="submission" date="2020-01" db="EMBL/GenBank/DDBJ databases">
        <authorList>
            <consortium name="DOE Joint Genome Institute"/>
            <person name="Haridas S."/>
            <person name="Albert R."/>
            <person name="Binder M."/>
            <person name="Bloem J."/>
            <person name="Labutti K."/>
            <person name="Salamov A."/>
            <person name="Andreopoulos B."/>
            <person name="Baker S.E."/>
            <person name="Barry K."/>
            <person name="Bills G."/>
            <person name="Bluhm B.H."/>
            <person name="Cannon C."/>
            <person name="Castanera R."/>
            <person name="Culley D.E."/>
            <person name="Daum C."/>
            <person name="Ezra D."/>
            <person name="Gonzalez J.B."/>
            <person name="Henrissat B."/>
            <person name="Kuo A."/>
            <person name="Liang C."/>
            <person name="Lipzen A."/>
            <person name="Lutzoni F."/>
            <person name="Magnuson J."/>
            <person name="Mondo S."/>
            <person name="Nolan M."/>
            <person name="Ohm R."/>
            <person name="Pangilinan J."/>
            <person name="Park H.-J."/>
            <person name="Ramirez L."/>
            <person name="Alfaro M."/>
            <person name="Sun H."/>
            <person name="Tritt A."/>
            <person name="Yoshinaga Y."/>
            <person name="Zwiers L.-H."/>
            <person name="Turgeon B.G."/>
            <person name="Goodwin S.B."/>
            <person name="Spatafora J.W."/>
            <person name="Crous P.W."/>
            <person name="Grigoriev I.V."/>
        </authorList>
    </citation>
    <scope>NUCLEOTIDE SEQUENCE</scope>
    <source>
        <strain evidence="2">CBS 342.82</strain>
    </source>
</reference>
<protein>
    <recommendedName>
        <fullName evidence="3">BTB domain-containing protein</fullName>
    </recommendedName>
</protein>
<evidence type="ECO:0000313" key="2">
    <source>
        <dbReference type="RefSeq" id="XP_033460247.1"/>
    </source>
</evidence>
<keyword evidence="1" id="KW-1185">Reference proteome</keyword>
<proteinExistence type="predicted"/>
<accession>A0A6J3M577</accession>